<organism evidence="3 4">
    <name type="scientific">Acaryochloris marina (strain MBIC 11017)</name>
    <dbReference type="NCBI Taxonomy" id="329726"/>
    <lineage>
        <taxon>Bacteria</taxon>
        <taxon>Bacillati</taxon>
        <taxon>Cyanobacteriota</taxon>
        <taxon>Cyanophyceae</taxon>
        <taxon>Acaryochloridales</taxon>
        <taxon>Acaryochloridaceae</taxon>
        <taxon>Acaryochloris</taxon>
    </lineage>
</organism>
<name>B0CG65_ACAM1</name>
<keyword evidence="1" id="KW-0472">Membrane</keyword>
<dbReference type="OrthoDB" id="9806342at2"/>
<dbReference type="PANTHER" id="PTHR10587:SF137">
    <property type="entry name" value="4-DEOXY-4-FORMAMIDO-L-ARABINOSE-PHOSPHOUNDECAPRENOL DEFORMYLASE ARND-RELATED"/>
    <property type="match status" value="1"/>
</dbReference>
<dbReference type="HOGENOM" id="CLU_021264_0_3_3"/>
<keyword evidence="1" id="KW-1133">Transmembrane helix</keyword>
<evidence type="ECO:0000313" key="4">
    <source>
        <dbReference type="Proteomes" id="UP000000268"/>
    </source>
</evidence>
<dbReference type="SUPFAM" id="SSF88713">
    <property type="entry name" value="Glycoside hydrolase/deacetylase"/>
    <property type="match status" value="1"/>
</dbReference>
<evidence type="ECO:0000256" key="1">
    <source>
        <dbReference type="SAM" id="Phobius"/>
    </source>
</evidence>
<protein>
    <submittedName>
        <fullName evidence="3">Polysaccharide deacetylase</fullName>
    </submittedName>
</protein>
<dbReference type="Proteomes" id="UP000000268">
    <property type="component" value="Chromosome"/>
</dbReference>
<dbReference type="InterPro" id="IPR050248">
    <property type="entry name" value="Polysacc_deacetylase_ArnD"/>
</dbReference>
<dbReference type="STRING" id="329726.AM1_5671"/>
<dbReference type="eggNOG" id="COG0726">
    <property type="taxonomic scope" value="Bacteria"/>
</dbReference>
<dbReference type="InterPro" id="IPR011330">
    <property type="entry name" value="Glyco_hydro/deAcase_b/a-brl"/>
</dbReference>
<dbReference type="PANTHER" id="PTHR10587">
    <property type="entry name" value="GLYCOSYL TRANSFERASE-RELATED"/>
    <property type="match status" value="1"/>
</dbReference>
<evidence type="ECO:0000313" key="3">
    <source>
        <dbReference type="EMBL" id="ABW30618.1"/>
    </source>
</evidence>
<dbReference type="EMBL" id="CP000828">
    <property type="protein sequence ID" value="ABW30618.1"/>
    <property type="molecule type" value="Genomic_DNA"/>
</dbReference>
<dbReference type="GO" id="GO:0005975">
    <property type="term" value="P:carbohydrate metabolic process"/>
    <property type="evidence" value="ECO:0007669"/>
    <property type="project" value="InterPro"/>
</dbReference>
<feature type="transmembrane region" description="Helical" evidence="1">
    <location>
        <begin position="12"/>
        <end position="31"/>
    </location>
</feature>
<proteinExistence type="predicted"/>
<gene>
    <name evidence="3" type="ordered locus">AM1_5671</name>
</gene>
<feature type="domain" description="NodB homology" evidence="2">
    <location>
        <begin position="57"/>
        <end position="249"/>
    </location>
</feature>
<keyword evidence="4" id="KW-1185">Reference proteome</keyword>
<dbReference type="PROSITE" id="PS51677">
    <property type="entry name" value="NODB"/>
    <property type="match status" value="1"/>
</dbReference>
<dbReference type="AlphaFoldDB" id="B0CG65"/>
<reference evidence="3 4" key="1">
    <citation type="journal article" date="2008" name="Proc. Natl. Acad. Sci. U.S.A.">
        <title>Niche adaptation and genome expansion in the chlorophyll d-producing cyanobacterium Acaryochloris marina.</title>
        <authorList>
            <person name="Swingley W.D."/>
            <person name="Chen M."/>
            <person name="Cheung P.C."/>
            <person name="Conrad A.L."/>
            <person name="Dejesa L.C."/>
            <person name="Hao J."/>
            <person name="Honchak B.M."/>
            <person name="Karbach L.E."/>
            <person name="Kurdoglu A."/>
            <person name="Lahiri S."/>
            <person name="Mastrian S.D."/>
            <person name="Miyashita H."/>
            <person name="Page L."/>
            <person name="Ramakrishna P."/>
            <person name="Satoh S."/>
            <person name="Sattley W.M."/>
            <person name="Shimada Y."/>
            <person name="Taylor H.L."/>
            <person name="Tomo T."/>
            <person name="Tsuchiya T."/>
            <person name="Wang Z.T."/>
            <person name="Raymond J."/>
            <person name="Mimuro M."/>
            <person name="Blankenship R.E."/>
            <person name="Touchman J.W."/>
        </authorList>
    </citation>
    <scope>NUCLEOTIDE SEQUENCE [LARGE SCALE GENOMIC DNA]</scope>
    <source>
        <strain evidence="4">MBIC 11017</strain>
    </source>
</reference>
<dbReference type="GO" id="GO:0016810">
    <property type="term" value="F:hydrolase activity, acting on carbon-nitrogen (but not peptide) bonds"/>
    <property type="evidence" value="ECO:0007669"/>
    <property type="project" value="InterPro"/>
</dbReference>
<dbReference type="InterPro" id="IPR002509">
    <property type="entry name" value="NODB_dom"/>
</dbReference>
<evidence type="ECO:0000259" key="2">
    <source>
        <dbReference type="PROSITE" id="PS51677"/>
    </source>
</evidence>
<dbReference type="RefSeq" id="WP_012165836.1">
    <property type="nucleotide sequence ID" value="NC_009925.1"/>
</dbReference>
<dbReference type="Gene3D" id="3.20.20.370">
    <property type="entry name" value="Glycoside hydrolase/deacetylase"/>
    <property type="match status" value="1"/>
</dbReference>
<sequence>MANFRFFVRYRLQIAVLATGLFVAVLIILWMQPRWALDRLTSYICPGAKFYLPMDQPLVALTIDDGPDDQRIGDANTTQNILQTLAQHNAKATFFLISSQITPQNRALIAQMVSQGHELGNHLTVDEPSINLSLPEFKAALQMAEQEILAASESQTSLAWMRPGSGRCNLDMAQIAQQQGYKIALGAPWPYDTSLPSSGFAAQQILANVQPGSIIVLHDHGPEGAWGIRTIQTLNQVLPQLKQKGYRVVTLTELYRESSKSTP</sequence>
<accession>B0CG65</accession>
<dbReference type="Pfam" id="PF01522">
    <property type="entry name" value="Polysacc_deac_1"/>
    <property type="match status" value="1"/>
</dbReference>
<keyword evidence="1" id="KW-0812">Transmembrane</keyword>
<dbReference type="KEGG" id="amr:AM1_5671"/>